<keyword evidence="15" id="KW-0206">Cytoskeleton</keyword>
<keyword evidence="9" id="KW-0053">Apoptosis</keyword>
<feature type="domain" description="Bcl-2 Bcl-2 homology region 1-3" evidence="22">
    <location>
        <begin position="39"/>
        <end position="143"/>
    </location>
</feature>
<dbReference type="PANTHER" id="PTHR11256:SF47">
    <property type="entry name" value="BCL-2-LIKE PROTEIN 10"/>
    <property type="match status" value="1"/>
</dbReference>
<accession>A0A8C6WBP6</accession>
<dbReference type="GO" id="GO:0005819">
    <property type="term" value="C:spindle"/>
    <property type="evidence" value="ECO:0007669"/>
    <property type="project" value="UniProtKB-SubCell"/>
</dbReference>
<comment type="function">
    <text evidence="17">Promotes cell survival by suppressing apoptosis induced by BAX but not BAK. Increases binding of AHCYL1/IRBIT to ITPR1. Reduces ITPR1-mediated calcium release from the endoplasmic reticulum cooperatively with AHCYL1/IRBIT under normal cellular conditions. Under apoptotic stress conditions, dissociates from ITPR1 and is displaced from mitochondria-associated endoplasmic reticulum membranes, leading to increased Ca(2+) transfer to mitochondria which promotes apoptosis. Required for the correct formation of the microtubule organizing center during oocyte cell division, potentially via regulation of protein abundance and localization of other microtubule organizing center components such as AURKA and TPX2.</text>
</comment>
<dbReference type="GO" id="GO:0005829">
    <property type="term" value="C:cytosol"/>
    <property type="evidence" value="ECO:0007669"/>
    <property type="project" value="Ensembl"/>
</dbReference>
<evidence type="ECO:0000256" key="21">
    <source>
        <dbReference type="SAM" id="Phobius"/>
    </source>
</evidence>
<gene>
    <name evidence="23" type="primary">Bcl2l10</name>
</gene>
<evidence type="ECO:0000256" key="11">
    <source>
        <dbReference type="ARBA" id="ARBA00022843"/>
    </source>
</evidence>
<dbReference type="OrthoDB" id="8856583at2759"/>
<evidence type="ECO:0000256" key="13">
    <source>
        <dbReference type="ARBA" id="ARBA00023128"/>
    </source>
</evidence>
<evidence type="ECO:0000256" key="12">
    <source>
        <dbReference type="ARBA" id="ARBA00022989"/>
    </source>
</evidence>
<feature type="transmembrane region" description="Helical" evidence="21">
    <location>
        <begin position="158"/>
        <end position="180"/>
    </location>
</feature>
<dbReference type="InterPro" id="IPR026298">
    <property type="entry name" value="Bcl-2_fam"/>
</dbReference>
<dbReference type="Ensembl" id="ENSNGAT00000027661.1">
    <property type="protein sequence ID" value="ENSNGAP00000021979.1"/>
    <property type="gene ID" value="ENSNGAG00000021005.1"/>
</dbReference>
<comment type="cofactor">
    <cofactor evidence="1">
        <name>Ca(2+)</name>
        <dbReference type="ChEBI" id="CHEBI:29108"/>
    </cofactor>
</comment>
<evidence type="ECO:0000256" key="1">
    <source>
        <dbReference type="ARBA" id="ARBA00001913"/>
    </source>
</evidence>
<name>A0A8C6WBP6_NANGA</name>
<evidence type="ECO:0000313" key="24">
    <source>
        <dbReference type="Proteomes" id="UP000694381"/>
    </source>
</evidence>
<evidence type="ECO:0000313" key="23">
    <source>
        <dbReference type="Ensembl" id="ENSNGAP00000021979.1"/>
    </source>
</evidence>
<dbReference type="KEGG" id="ngi:103731406"/>
<dbReference type="GO" id="GO:0008630">
    <property type="term" value="P:intrinsic apoptotic signaling pathway in response to DNA damage"/>
    <property type="evidence" value="ECO:0007669"/>
    <property type="project" value="TreeGrafter"/>
</dbReference>
<dbReference type="GO" id="GO:0001836">
    <property type="term" value="P:release of cytochrome c from mitochondria"/>
    <property type="evidence" value="ECO:0007669"/>
    <property type="project" value="TreeGrafter"/>
</dbReference>
<dbReference type="CDD" id="cd06845">
    <property type="entry name" value="Bcl-2_like"/>
    <property type="match status" value="1"/>
</dbReference>
<evidence type="ECO:0000256" key="6">
    <source>
        <dbReference type="ARBA" id="ARBA00009458"/>
    </source>
</evidence>
<evidence type="ECO:0000256" key="3">
    <source>
        <dbReference type="ARBA" id="ARBA00004173"/>
    </source>
</evidence>
<keyword evidence="8 21" id="KW-0812">Transmembrane</keyword>
<evidence type="ECO:0000259" key="22">
    <source>
        <dbReference type="SMART" id="SM00337"/>
    </source>
</evidence>
<sequence length="183" mass="21335">MADPLRERTRQLLIDYLLFCAREPGTRELPPSSSEAAVLRSVAAQTLQLHQPFFSSFRGYQGNSLELLSQMADVVLSDQQSLNWGRVVVLVAFAGMLLDQSPCKNTKGRNRLHVLRDCLYMVDLLCTRLTGRHRAWLEAQDDWDGFCRFFRRPFPLSFWRRLLLQMFLSCFFAIGILYLWKRL</sequence>
<dbReference type="SUPFAM" id="SSF56854">
    <property type="entry name" value="Bcl-2 inhibitors of programmed cell death"/>
    <property type="match status" value="1"/>
</dbReference>
<evidence type="ECO:0000256" key="18">
    <source>
        <dbReference type="ARBA" id="ARBA00067191"/>
    </source>
</evidence>
<dbReference type="PANTHER" id="PTHR11256">
    <property type="entry name" value="BCL-2 RELATED"/>
    <property type="match status" value="1"/>
</dbReference>
<keyword evidence="11" id="KW-0832">Ubl conjugation</keyword>
<keyword evidence="16" id="KW-0539">Nucleus</keyword>
<keyword evidence="10" id="KW-0256">Endoplasmic reticulum</keyword>
<protein>
    <recommendedName>
        <fullName evidence="18">Bcl-2-like protein 10</fullName>
    </recommendedName>
    <alternativeName>
        <fullName evidence="19">Anti-apoptotic protein Boo</fullName>
    </alternativeName>
    <alternativeName>
        <fullName evidence="20">Apoptosis regulator Bcl-B</fullName>
    </alternativeName>
</protein>
<dbReference type="SMART" id="SM00337">
    <property type="entry name" value="BCL"/>
    <property type="match status" value="1"/>
</dbReference>
<evidence type="ECO:0000256" key="15">
    <source>
        <dbReference type="ARBA" id="ARBA00023212"/>
    </source>
</evidence>
<dbReference type="GO" id="GO:0031965">
    <property type="term" value="C:nuclear membrane"/>
    <property type="evidence" value="ECO:0007669"/>
    <property type="project" value="UniProtKB-SubCell"/>
</dbReference>
<dbReference type="GO" id="GO:0051400">
    <property type="term" value="F:BH domain binding"/>
    <property type="evidence" value="ECO:0007669"/>
    <property type="project" value="TreeGrafter"/>
</dbReference>
<dbReference type="GO" id="GO:0005783">
    <property type="term" value="C:endoplasmic reticulum"/>
    <property type="evidence" value="ECO:0007669"/>
    <property type="project" value="UniProtKB-SubCell"/>
</dbReference>
<dbReference type="RefSeq" id="XP_008827992.1">
    <property type="nucleotide sequence ID" value="XM_008829770.1"/>
</dbReference>
<dbReference type="CTD" id="10017"/>
<evidence type="ECO:0000256" key="9">
    <source>
        <dbReference type="ARBA" id="ARBA00022703"/>
    </source>
</evidence>
<evidence type="ECO:0000256" key="2">
    <source>
        <dbReference type="ARBA" id="ARBA00004126"/>
    </source>
</evidence>
<dbReference type="Gene3D" id="1.10.437.10">
    <property type="entry name" value="Blc2-like"/>
    <property type="match status" value="1"/>
</dbReference>
<dbReference type="AlphaFoldDB" id="A0A8C6WBP6"/>
<dbReference type="GeneID" id="103731406"/>
<comment type="subcellular location">
    <subcellularLocation>
        <location evidence="4">Cytoplasm</location>
        <location evidence="4">Cytoskeleton</location>
        <location evidence="4">Spindle</location>
    </subcellularLocation>
    <subcellularLocation>
        <location evidence="5">Endoplasmic reticulum</location>
    </subcellularLocation>
    <subcellularLocation>
        <location evidence="3">Mitochondrion</location>
    </subcellularLocation>
    <subcellularLocation>
        <location evidence="2">Nucleus membrane</location>
    </subcellularLocation>
</comment>
<keyword evidence="12 21" id="KW-1133">Transmembrane helix</keyword>
<dbReference type="GeneTree" id="ENSGT01130000278292"/>
<evidence type="ECO:0000256" key="7">
    <source>
        <dbReference type="ARBA" id="ARBA00022490"/>
    </source>
</evidence>
<evidence type="ECO:0000256" key="19">
    <source>
        <dbReference type="ARBA" id="ARBA00077411"/>
    </source>
</evidence>
<keyword evidence="24" id="KW-1185">Reference proteome</keyword>
<reference evidence="23" key="1">
    <citation type="submission" date="2025-08" db="UniProtKB">
        <authorList>
            <consortium name="Ensembl"/>
        </authorList>
    </citation>
    <scope>IDENTIFICATION</scope>
</reference>
<evidence type="ECO:0000256" key="10">
    <source>
        <dbReference type="ARBA" id="ARBA00022824"/>
    </source>
</evidence>
<comment type="similarity">
    <text evidence="6">Belongs to the Bcl-2 family.</text>
</comment>
<evidence type="ECO:0000256" key="8">
    <source>
        <dbReference type="ARBA" id="ARBA00022692"/>
    </source>
</evidence>
<dbReference type="GO" id="GO:0005509">
    <property type="term" value="F:calcium ion binding"/>
    <property type="evidence" value="ECO:0007669"/>
    <property type="project" value="Ensembl"/>
</dbReference>
<dbReference type="InterPro" id="IPR046371">
    <property type="entry name" value="Bcl-2_BH1-3"/>
</dbReference>
<dbReference type="GO" id="GO:0044233">
    <property type="term" value="C:mitochondria-associated endoplasmic reticulum membrane contact site"/>
    <property type="evidence" value="ECO:0007669"/>
    <property type="project" value="Ensembl"/>
</dbReference>
<dbReference type="FunFam" id="1.10.437.10:FF:000014">
    <property type="entry name" value="Bcl-2-like protein 10"/>
    <property type="match status" value="1"/>
</dbReference>
<reference evidence="23" key="2">
    <citation type="submission" date="2025-09" db="UniProtKB">
        <authorList>
            <consortium name="Ensembl"/>
        </authorList>
    </citation>
    <scope>IDENTIFICATION</scope>
</reference>
<dbReference type="PROSITE" id="PS50062">
    <property type="entry name" value="BCL2_FAMILY"/>
    <property type="match status" value="1"/>
</dbReference>
<organism evidence="23 24">
    <name type="scientific">Nannospalax galili</name>
    <name type="common">Northern Israeli blind subterranean mole rat</name>
    <name type="synonym">Spalax galili</name>
    <dbReference type="NCBI Taxonomy" id="1026970"/>
    <lineage>
        <taxon>Eukaryota</taxon>
        <taxon>Metazoa</taxon>
        <taxon>Chordata</taxon>
        <taxon>Craniata</taxon>
        <taxon>Vertebrata</taxon>
        <taxon>Euteleostomi</taxon>
        <taxon>Mammalia</taxon>
        <taxon>Eutheria</taxon>
        <taxon>Euarchontoglires</taxon>
        <taxon>Glires</taxon>
        <taxon>Rodentia</taxon>
        <taxon>Myomorpha</taxon>
        <taxon>Muroidea</taxon>
        <taxon>Spalacidae</taxon>
        <taxon>Spalacinae</taxon>
        <taxon>Nannospalax</taxon>
    </lineage>
</organism>
<dbReference type="GO" id="GO:0043066">
    <property type="term" value="P:negative regulation of apoptotic process"/>
    <property type="evidence" value="ECO:0007669"/>
    <property type="project" value="Ensembl"/>
</dbReference>
<evidence type="ECO:0000256" key="20">
    <source>
        <dbReference type="ARBA" id="ARBA00078307"/>
    </source>
</evidence>
<evidence type="ECO:0000256" key="5">
    <source>
        <dbReference type="ARBA" id="ARBA00004240"/>
    </source>
</evidence>
<evidence type="ECO:0000256" key="4">
    <source>
        <dbReference type="ARBA" id="ARBA00004186"/>
    </source>
</evidence>
<dbReference type="GO" id="GO:0097192">
    <property type="term" value="P:extrinsic apoptotic signaling pathway in absence of ligand"/>
    <property type="evidence" value="ECO:0007669"/>
    <property type="project" value="TreeGrafter"/>
</dbReference>
<keyword evidence="7" id="KW-0963">Cytoplasm</keyword>
<dbReference type="GO" id="GO:0005741">
    <property type="term" value="C:mitochondrial outer membrane"/>
    <property type="evidence" value="ECO:0007669"/>
    <property type="project" value="TreeGrafter"/>
</dbReference>
<keyword evidence="13" id="KW-0496">Mitochondrion</keyword>
<dbReference type="GO" id="GO:0089720">
    <property type="term" value="F:caspase binding"/>
    <property type="evidence" value="ECO:0007669"/>
    <property type="project" value="Ensembl"/>
</dbReference>
<dbReference type="InterPro" id="IPR002475">
    <property type="entry name" value="Bcl2-like"/>
</dbReference>
<dbReference type="OMA" id="TDYLEYC"/>
<dbReference type="InterPro" id="IPR036834">
    <property type="entry name" value="Bcl-2-like_sf"/>
</dbReference>
<evidence type="ECO:0000256" key="14">
    <source>
        <dbReference type="ARBA" id="ARBA00023136"/>
    </source>
</evidence>
<proteinExistence type="inferred from homology"/>
<evidence type="ECO:0000256" key="16">
    <source>
        <dbReference type="ARBA" id="ARBA00023242"/>
    </source>
</evidence>
<dbReference type="Proteomes" id="UP000694381">
    <property type="component" value="Unassembled WGS sequence"/>
</dbReference>
<evidence type="ECO:0000256" key="17">
    <source>
        <dbReference type="ARBA" id="ARBA00053352"/>
    </source>
</evidence>
<dbReference type="Pfam" id="PF00452">
    <property type="entry name" value="Bcl-2"/>
    <property type="match status" value="1"/>
</dbReference>
<keyword evidence="14 21" id="KW-0472">Membrane</keyword>